<reference evidence="19" key="1">
    <citation type="submission" date="2024-05" db="EMBL/GenBank/DDBJ databases">
        <title>Alkalihalobacillus sp. strain MEB203 novel alkaliphilic bacterium from Lonar Lake, India.</title>
        <authorList>
            <person name="Joshi A."/>
            <person name="Thite S."/>
            <person name="Mengade P."/>
        </authorList>
    </citation>
    <scope>NUCLEOTIDE SEQUENCE</scope>
    <source>
        <strain evidence="19">MEB 203</strain>
    </source>
</reference>
<gene>
    <name evidence="19" type="ORF">N7Z68_19165</name>
</gene>
<keyword evidence="13" id="KW-1015">Disulfide bond</keyword>
<dbReference type="Pfam" id="PF19789">
    <property type="entry name" value="DUF6273"/>
    <property type="match status" value="1"/>
</dbReference>
<evidence type="ECO:0000256" key="2">
    <source>
        <dbReference type="ARBA" id="ARBA00011902"/>
    </source>
</evidence>
<keyword evidence="15" id="KW-0325">Glycoprotein</keyword>
<evidence type="ECO:0000256" key="6">
    <source>
        <dbReference type="ARBA" id="ARBA00022729"/>
    </source>
</evidence>
<evidence type="ECO:0000256" key="7">
    <source>
        <dbReference type="ARBA" id="ARBA00022741"/>
    </source>
</evidence>
<evidence type="ECO:0000313" key="19">
    <source>
        <dbReference type="EMBL" id="MDE5415487.1"/>
    </source>
</evidence>
<accession>A0ABT5VJK0</accession>
<evidence type="ECO:0000256" key="5">
    <source>
        <dbReference type="ARBA" id="ARBA00022692"/>
    </source>
</evidence>
<evidence type="ECO:0000256" key="3">
    <source>
        <dbReference type="ARBA" id="ARBA00022475"/>
    </source>
</evidence>
<evidence type="ECO:0000256" key="16">
    <source>
        <dbReference type="SAM" id="MobiDB-lite"/>
    </source>
</evidence>
<feature type="domain" description="ALK/LTK-like glycine-rich" evidence="17">
    <location>
        <begin position="23"/>
        <end position="253"/>
    </location>
</feature>
<evidence type="ECO:0000256" key="11">
    <source>
        <dbReference type="ARBA" id="ARBA00023136"/>
    </source>
</evidence>
<evidence type="ECO:0000256" key="8">
    <source>
        <dbReference type="ARBA" id="ARBA00022777"/>
    </source>
</evidence>
<dbReference type="EC" id="2.7.10.1" evidence="2"/>
<evidence type="ECO:0000256" key="1">
    <source>
        <dbReference type="ARBA" id="ARBA00004251"/>
    </source>
</evidence>
<protein>
    <recommendedName>
        <fullName evidence="2">receptor protein-tyrosine kinase</fullName>
        <ecNumber evidence="2">2.7.10.1</ecNumber>
    </recommendedName>
</protein>
<evidence type="ECO:0000256" key="9">
    <source>
        <dbReference type="ARBA" id="ARBA00022840"/>
    </source>
</evidence>
<keyword evidence="6" id="KW-0732">Signal</keyword>
<evidence type="ECO:0000256" key="4">
    <source>
        <dbReference type="ARBA" id="ARBA00022679"/>
    </source>
</evidence>
<keyword evidence="14" id="KW-0675">Receptor</keyword>
<evidence type="ECO:0000256" key="10">
    <source>
        <dbReference type="ARBA" id="ARBA00022989"/>
    </source>
</evidence>
<organism evidence="19 20">
    <name type="scientific">Alkalihalobacterium chitinilyticum</name>
    <dbReference type="NCBI Taxonomy" id="2980103"/>
    <lineage>
        <taxon>Bacteria</taxon>
        <taxon>Bacillati</taxon>
        <taxon>Bacillota</taxon>
        <taxon>Bacilli</taxon>
        <taxon>Bacillales</taxon>
        <taxon>Bacillaceae</taxon>
        <taxon>Alkalihalobacterium</taxon>
    </lineage>
</organism>
<keyword evidence="3" id="KW-1003">Cell membrane</keyword>
<sequence>MATLFTNTHTGHTGVVQQWTVPETGSYRITAVGAKGAGFWGGRGAKMSGVFDLVEGEDLKILVGQEGVSGFFQLNVSTRLHYYGGGGGTFVATLDNTPLIVAGGGGGGGNLDRRELRSDATITEEARIGTASIGRGGNVSGSDTRFTGGGGGFLGDGASLGGVRFIGGGEGGHSTLTNSTEGGFGGGGAARYAVANNFRHCGAGGGGGYTGGHGQVTQGTTDVTTLSGGGAGSYNAGTDQDNEEAIGESHGYVTIEKLNLGPEPTIREVVVSSFLNSITLSLTTQRKRVASASFYMSPIYSSAVLGVTQTSESVSYMKPIESSAKLASAIAVRHVETRAGPIVSSAEIATSRVTVTVTSKVTSIKTHAQRHIQRVSNVTTSVDSIGTDNVSSVVKTSVATNRVSAIHSDVHAFLLRARGHKIADLPLGTVIKDTNTRYNGRSIEWIVVSQNHPGAPTGATMLLARHALSFKPFSGAADGDKNSGTGVNRHGREDWQNSHMRQWLNRKTALNAGVTPEAVHHNPYHTEPGFMAGFGSRFESNLLATEVETHAAGTEGTYTTSDRVFFLSQAEAGLTADIEEGAPLPEDVHSLIRYAYPTQEAIDTDTSGVTRFTFEPTGWYFRTPDLFDGERRIRFYATNSFRDEWHGQLYPNFGSVAMRPAINMDGSIFVDEEPDENGVYTLIYDPIMPEIRNEVVRVTSYVSPITSKAFRETKEEFDISSYMQPLQSSSEAVTERAVTRVASSFMSPVTQGVTTETVQRVTVAVTSRVTSIMSSAVMSKKQSLEAVSYAAEIASNGSAARKASAHVNSHVSPIVQGNVRQAVAIASTHVAKIMTTVSVSKIKSVETVSYAKEIGSSAFGEKSTLERIANSYMRPITHHVTAEPSKRTTQVVTSQLTLITTSVVTEPVKRTTAVVASHMAPIASTAEVAVKRTAEGVSHVEKVYSSVTTETISSKSKTFVVTTVSKPIYSSNSRIVRANKDVTNYVANVTTTSTRVAERVTAVETHVKPIDSGSVSEAKREATVHSHVKAFHTYAVTRENDGQSVRTVASYVSRMHSSVVEARRGAIPLVTLSEVETNVKLSVEEARIVLHDSEITLTLTSNFK</sequence>
<dbReference type="PANTHER" id="PTHR31535:SF3">
    <property type="entry name" value="REGULATORY PROTEIN ZESTE"/>
    <property type="match status" value="1"/>
</dbReference>
<dbReference type="PANTHER" id="PTHR31535">
    <property type="match status" value="1"/>
</dbReference>
<keyword evidence="5" id="KW-0812">Transmembrane</keyword>
<dbReference type="InterPro" id="IPR055163">
    <property type="entry name" value="ALK/LTK-like_GRD"/>
</dbReference>
<evidence type="ECO:0000256" key="15">
    <source>
        <dbReference type="ARBA" id="ARBA00023180"/>
    </source>
</evidence>
<name>A0ABT5VJK0_9BACI</name>
<keyword evidence="20" id="KW-1185">Reference proteome</keyword>
<comment type="subcellular location">
    <subcellularLocation>
        <location evidence="1">Cell membrane</location>
        <topology evidence="1">Single-pass type I membrane protein</topology>
    </subcellularLocation>
</comment>
<feature type="domain" description="DUF6273" evidence="18">
    <location>
        <begin position="485"/>
        <end position="665"/>
    </location>
</feature>
<evidence type="ECO:0000259" key="18">
    <source>
        <dbReference type="Pfam" id="PF19789"/>
    </source>
</evidence>
<evidence type="ECO:0000256" key="12">
    <source>
        <dbReference type="ARBA" id="ARBA00023137"/>
    </source>
</evidence>
<comment type="caution">
    <text evidence="19">The sequence shown here is derived from an EMBL/GenBank/DDBJ whole genome shotgun (WGS) entry which is preliminary data.</text>
</comment>
<dbReference type="Pfam" id="PF12810">
    <property type="entry name" value="ALK_LTK_GRD"/>
    <property type="match status" value="1"/>
</dbReference>
<keyword evidence="9" id="KW-0067">ATP-binding</keyword>
<keyword evidence="4" id="KW-0808">Transferase</keyword>
<dbReference type="InterPro" id="IPR046240">
    <property type="entry name" value="DUF6273"/>
</dbReference>
<keyword evidence="7" id="KW-0547">Nucleotide-binding</keyword>
<dbReference type="EMBL" id="JAOTPO010000016">
    <property type="protein sequence ID" value="MDE5415487.1"/>
    <property type="molecule type" value="Genomic_DNA"/>
</dbReference>
<keyword evidence="10" id="KW-1133">Transmembrane helix</keyword>
<feature type="region of interest" description="Disordered" evidence="16">
    <location>
        <begin position="220"/>
        <end position="241"/>
    </location>
</feature>
<keyword evidence="11" id="KW-0472">Membrane</keyword>
<dbReference type="RefSeq" id="WP_275120089.1">
    <property type="nucleotide sequence ID" value="NZ_JAOTPO010000016.1"/>
</dbReference>
<evidence type="ECO:0000256" key="13">
    <source>
        <dbReference type="ARBA" id="ARBA00023157"/>
    </source>
</evidence>
<evidence type="ECO:0000259" key="17">
    <source>
        <dbReference type="Pfam" id="PF12810"/>
    </source>
</evidence>
<keyword evidence="12" id="KW-0829">Tyrosine-protein kinase</keyword>
<proteinExistence type="predicted"/>
<evidence type="ECO:0000256" key="14">
    <source>
        <dbReference type="ARBA" id="ARBA00023170"/>
    </source>
</evidence>
<feature type="region of interest" description="Disordered" evidence="16">
    <location>
        <begin position="474"/>
        <end position="495"/>
    </location>
</feature>
<keyword evidence="8" id="KW-0418">Kinase</keyword>
<dbReference type="Proteomes" id="UP001148125">
    <property type="component" value="Unassembled WGS sequence"/>
</dbReference>
<evidence type="ECO:0000313" key="20">
    <source>
        <dbReference type="Proteomes" id="UP001148125"/>
    </source>
</evidence>